<dbReference type="InterPro" id="IPR035926">
    <property type="entry name" value="NusB-like_sf"/>
</dbReference>
<dbReference type="InterPro" id="IPR006027">
    <property type="entry name" value="NusB_RsmB_TIM44"/>
</dbReference>
<evidence type="ECO:0000259" key="6">
    <source>
        <dbReference type="PROSITE" id="PS51686"/>
    </source>
</evidence>
<dbReference type="Proteomes" id="UP000697330">
    <property type="component" value="Unassembled WGS sequence"/>
</dbReference>
<evidence type="ECO:0000256" key="3">
    <source>
        <dbReference type="ARBA" id="ARBA00022691"/>
    </source>
</evidence>
<dbReference type="PANTHER" id="PTHR22807:SF53">
    <property type="entry name" value="RIBOSOMAL RNA SMALL SUBUNIT METHYLTRANSFERASE B-RELATED"/>
    <property type="match status" value="1"/>
</dbReference>
<dbReference type="Pfam" id="PF01029">
    <property type="entry name" value="NusB"/>
    <property type="match status" value="1"/>
</dbReference>
<dbReference type="PANTHER" id="PTHR22807">
    <property type="entry name" value="NOP2 YEAST -RELATED NOL1/NOP2/FMU SUN DOMAIN-CONTAINING"/>
    <property type="match status" value="1"/>
</dbReference>
<proteinExistence type="inferred from homology"/>
<dbReference type="GO" id="GO:0006355">
    <property type="term" value="P:regulation of DNA-templated transcription"/>
    <property type="evidence" value="ECO:0007669"/>
    <property type="project" value="InterPro"/>
</dbReference>
<dbReference type="Gene3D" id="3.40.50.150">
    <property type="entry name" value="Vaccinia Virus protein VP39"/>
    <property type="match status" value="1"/>
</dbReference>
<dbReference type="InterPro" id="IPR001678">
    <property type="entry name" value="MeTrfase_RsmB-F_NOP2_dom"/>
</dbReference>
<comment type="similarity">
    <text evidence="5">Belongs to the class I-like SAM-binding methyltransferase superfamily. RsmB/NOP family.</text>
</comment>
<dbReference type="SUPFAM" id="SSF48013">
    <property type="entry name" value="NusB-like"/>
    <property type="match status" value="1"/>
</dbReference>
<dbReference type="CDD" id="cd02440">
    <property type="entry name" value="AdoMet_MTases"/>
    <property type="match status" value="1"/>
</dbReference>
<comment type="caution">
    <text evidence="5">Lacks conserved residue(s) required for the propagation of feature annotation.</text>
</comment>
<evidence type="ECO:0000256" key="1">
    <source>
        <dbReference type="ARBA" id="ARBA00022603"/>
    </source>
</evidence>
<accession>A0A921GDB8</accession>
<reference evidence="7" key="1">
    <citation type="journal article" date="2021" name="PeerJ">
        <title>Extensive microbial diversity within the chicken gut microbiome revealed by metagenomics and culture.</title>
        <authorList>
            <person name="Gilroy R."/>
            <person name="Ravi A."/>
            <person name="Getino M."/>
            <person name="Pursley I."/>
            <person name="Horton D.L."/>
            <person name="Alikhan N.F."/>
            <person name="Baker D."/>
            <person name="Gharbi K."/>
            <person name="Hall N."/>
            <person name="Watson M."/>
            <person name="Adriaenssens E.M."/>
            <person name="Foster-Nyarko E."/>
            <person name="Jarju S."/>
            <person name="Secka A."/>
            <person name="Antonio M."/>
            <person name="Oren A."/>
            <person name="Chaudhuri R.R."/>
            <person name="La Ragione R."/>
            <person name="Hildebrand F."/>
            <person name="Pallen M.J."/>
        </authorList>
    </citation>
    <scope>NUCLEOTIDE SEQUENCE</scope>
    <source>
        <strain evidence="7">CHK124-7917</strain>
    </source>
</reference>
<keyword evidence="4 5" id="KW-0694">RNA-binding</keyword>
<dbReference type="Pfam" id="PF01189">
    <property type="entry name" value="Methyltr_RsmB-F"/>
    <property type="match status" value="1"/>
</dbReference>
<dbReference type="InterPro" id="IPR023267">
    <property type="entry name" value="RCMT"/>
</dbReference>
<dbReference type="PROSITE" id="PS51686">
    <property type="entry name" value="SAM_MT_RSMB_NOP"/>
    <property type="match status" value="1"/>
</dbReference>
<feature type="binding site" evidence="5">
    <location>
        <position position="343"/>
    </location>
    <ligand>
        <name>S-adenosyl-L-methionine</name>
        <dbReference type="ChEBI" id="CHEBI:59789"/>
    </ligand>
</feature>
<reference evidence="7" key="2">
    <citation type="submission" date="2021-09" db="EMBL/GenBank/DDBJ databases">
        <authorList>
            <person name="Gilroy R."/>
        </authorList>
    </citation>
    <scope>NUCLEOTIDE SEQUENCE</scope>
    <source>
        <strain evidence="7">CHK124-7917</strain>
    </source>
</reference>
<evidence type="ECO:0000256" key="5">
    <source>
        <dbReference type="PROSITE-ProRule" id="PRU01023"/>
    </source>
</evidence>
<feature type="active site" description="Nucleophile" evidence="5">
    <location>
        <position position="396"/>
    </location>
</feature>
<sequence length="443" mass="46512">MARATAARRSALSLVSERRRRDARARELLRASDELSALSERERAQATRLVLGTVAAEGELDRVIDAHLRRGARLEPRVRDALRLAAFELLYLGTRDDVCVSQGVELVRGVSPRAAGLANAVLRRVAEKDAPALSRARERVVAGAFDARDLARIGALPEWLCARALASLGDGRAAAWAVAALAPAAPAVAANRARWKDDEARRLLEAAGCAPEEGPLAGSFTLGAPARLAASGLVERVDVLPCDLAAQEVALACSPEPGSRVLEVGQGRGTKTVLIEGASVSAGGPCEIVSVEVDASKSELAGRRMAAAGISEHVRCVVADGRALAGEGLPDDLLGSFDLVFVDAPCSGSGTLARHPEIAWSLREEALPGLAALQADILRAASARVAPGGLVVYSTCSVLAEEDERVVEALLSGPAGGRFELLDTRRTDQPGSDTHFVARLRRR</sequence>
<feature type="binding site" evidence="5">
    <location>
        <position position="292"/>
    </location>
    <ligand>
        <name>S-adenosyl-L-methionine</name>
        <dbReference type="ChEBI" id="CHEBI:59789"/>
    </ligand>
</feature>
<name>A0A921GDB8_9ACTN</name>
<keyword evidence="2 5" id="KW-0808">Transferase</keyword>
<evidence type="ECO:0000313" key="8">
    <source>
        <dbReference type="Proteomes" id="UP000697330"/>
    </source>
</evidence>
<dbReference type="GO" id="GO:0003723">
    <property type="term" value="F:RNA binding"/>
    <property type="evidence" value="ECO:0007669"/>
    <property type="project" value="UniProtKB-UniRule"/>
</dbReference>
<dbReference type="InterPro" id="IPR029063">
    <property type="entry name" value="SAM-dependent_MTases_sf"/>
</dbReference>
<dbReference type="InterPro" id="IPR049560">
    <property type="entry name" value="MeTrfase_RsmB-F_NOP2_cat"/>
</dbReference>
<feature type="domain" description="SAM-dependent MTase RsmB/NOP-type" evidence="6">
    <location>
        <begin position="176"/>
        <end position="443"/>
    </location>
</feature>
<gene>
    <name evidence="7" type="ORF">K8U72_02885</name>
</gene>
<keyword evidence="3 5" id="KW-0949">S-adenosyl-L-methionine</keyword>
<dbReference type="EMBL" id="DYWQ01000047">
    <property type="protein sequence ID" value="HJF44717.1"/>
    <property type="molecule type" value="Genomic_DNA"/>
</dbReference>
<dbReference type="SUPFAM" id="SSF53335">
    <property type="entry name" value="S-adenosyl-L-methionine-dependent methyltransferases"/>
    <property type="match status" value="1"/>
</dbReference>
<organism evidence="7 8">
    <name type="scientific">Thermophilibacter provencensis</name>
    <dbReference type="NCBI Taxonomy" id="1852386"/>
    <lineage>
        <taxon>Bacteria</taxon>
        <taxon>Bacillati</taxon>
        <taxon>Actinomycetota</taxon>
        <taxon>Coriobacteriia</taxon>
        <taxon>Coriobacteriales</taxon>
        <taxon>Atopobiaceae</taxon>
        <taxon>Thermophilibacter</taxon>
    </lineage>
</organism>
<feature type="binding site" evidence="5">
    <location>
        <position position="320"/>
    </location>
    <ligand>
        <name>S-adenosyl-L-methionine</name>
        <dbReference type="ChEBI" id="CHEBI:59789"/>
    </ligand>
</feature>
<dbReference type="GO" id="GO:0001510">
    <property type="term" value="P:RNA methylation"/>
    <property type="evidence" value="ECO:0007669"/>
    <property type="project" value="InterPro"/>
</dbReference>
<evidence type="ECO:0000313" key="7">
    <source>
        <dbReference type="EMBL" id="HJF44717.1"/>
    </source>
</evidence>
<keyword evidence="1 5" id="KW-0489">Methyltransferase</keyword>
<dbReference type="GO" id="GO:0008173">
    <property type="term" value="F:RNA methyltransferase activity"/>
    <property type="evidence" value="ECO:0007669"/>
    <property type="project" value="InterPro"/>
</dbReference>
<comment type="caution">
    <text evidence="7">The sequence shown here is derived from an EMBL/GenBank/DDBJ whole genome shotgun (WGS) entry which is preliminary data.</text>
</comment>
<evidence type="ECO:0000256" key="2">
    <source>
        <dbReference type="ARBA" id="ARBA00022679"/>
    </source>
</evidence>
<dbReference type="Gene3D" id="1.10.940.10">
    <property type="entry name" value="NusB-like"/>
    <property type="match status" value="1"/>
</dbReference>
<dbReference type="PRINTS" id="PR02008">
    <property type="entry name" value="RCMTFAMILY"/>
</dbReference>
<protein>
    <recommendedName>
        <fullName evidence="6">SAM-dependent MTase RsmB/NOP-type domain-containing protein</fullName>
    </recommendedName>
</protein>
<dbReference type="RefSeq" id="WP_274958697.1">
    <property type="nucleotide sequence ID" value="NZ_DYWQ01000047.1"/>
</dbReference>
<dbReference type="AlphaFoldDB" id="A0A921GDB8"/>
<evidence type="ECO:0000256" key="4">
    <source>
        <dbReference type="ARBA" id="ARBA00022884"/>
    </source>
</evidence>